<evidence type="ECO:0000313" key="5">
    <source>
        <dbReference type="Proteomes" id="UP001255856"/>
    </source>
</evidence>
<protein>
    <submittedName>
        <fullName evidence="4">Uncharacterized protein</fullName>
    </submittedName>
</protein>
<dbReference type="PANTHER" id="PTHR32194">
    <property type="entry name" value="METALLOPROTEASE TLDD"/>
    <property type="match status" value="1"/>
</dbReference>
<evidence type="ECO:0000256" key="2">
    <source>
        <dbReference type="ARBA" id="ARBA00022490"/>
    </source>
</evidence>
<dbReference type="PROSITE" id="PS51476">
    <property type="entry name" value="PROTEASOME_BETA_2"/>
    <property type="match status" value="1"/>
</dbReference>
<sequence length="137" mass="15399">MKTDEDKVVPIDDHKVFAISGEAGDRVNFSEFVIANVRLYALRNGVKLTTKAVANYTRNELAIALRKSPYQTNLLLAGYDEGTGPALYWLDYLATLHHTNVCGSGYGSYFVLSLFDRLWRPDMSQEEAFDLMKKGAQ</sequence>
<proteinExistence type="predicted"/>
<dbReference type="SUPFAM" id="SSF56235">
    <property type="entry name" value="N-terminal nucleophile aminohydrolases (Ntn hydrolases)"/>
    <property type="match status" value="1"/>
</dbReference>
<name>A0AAD9IHG9_PROWI</name>
<dbReference type="PANTHER" id="PTHR32194:SF2">
    <property type="entry name" value="PROTEASOME SUBUNIT BETA TYPE-1"/>
    <property type="match status" value="1"/>
</dbReference>
<dbReference type="InterPro" id="IPR029055">
    <property type="entry name" value="Ntn_hydrolases_N"/>
</dbReference>
<comment type="subcellular location">
    <subcellularLocation>
        <location evidence="1">Nucleus</location>
    </subcellularLocation>
</comment>
<dbReference type="GO" id="GO:0005839">
    <property type="term" value="C:proteasome core complex"/>
    <property type="evidence" value="ECO:0007669"/>
    <property type="project" value="InterPro"/>
</dbReference>
<comment type="caution">
    <text evidence="4">The sequence shown here is derived from an EMBL/GenBank/DDBJ whole genome shotgun (WGS) entry which is preliminary data.</text>
</comment>
<reference evidence="4" key="1">
    <citation type="submission" date="2021-01" db="EMBL/GenBank/DDBJ databases">
        <authorList>
            <person name="Eckstrom K.M.E."/>
        </authorList>
    </citation>
    <scope>NUCLEOTIDE SEQUENCE</scope>
    <source>
        <strain evidence="4">UVCC 0001</strain>
    </source>
</reference>
<evidence type="ECO:0000256" key="1">
    <source>
        <dbReference type="ARBA" id="ARBA00004123"/>
    </source>
</evidence>
<dbReference type="Proteomes" id="UP001255856">
    <property type="component" value="Unassembled WGS sequence"/>
</dbReference>
<dbReference type="AlphaFoldDB" id="A0AAD9IHG9"/>
<dbReference type="GO" id="GO:0005634">
    <property type="term" value="C:nucleus"/>
    <property type="evidence" value="ECO:0007669"/>
    <property type="project" value="UniProtKB-SubCell"/>
</dbReference>
<keyword evidence="5" id="KW-1185">Reference proteome</keyword>
<evidence type="ECO:0000313" key="4">
    <source>
        <dbReference type="EMBL" id="KAK2078338.1"/>
    </source>
</evidence>
<dbReference type="GO" id="GO:0005737">
    <property type="term" value="C:cytoplasm"/>
    <property type="evidence" value="ECO:0007669"/>
    <property type="project" value="TreeGrafter"/>
</dbReference>
<dbReference type="EMBL" id="JASFZW010000004">
    <property type="protein sequence ID" value="KAK2078338.1"/>
    <property type="molecule type" value="Genomic_DNA"/>
</dbReference>
<dbReference type="GO" id="GO:0051603">
    <property type="term" value="P:proteolysis involved in protein catabolic process"/>
    <property type="evidence" value="ECO:0007669"/>
    <property type="project" value="InterPro"/>
</dbReference>
<dbReference type="Gene3D" id="3.60.20.10">
    <property type="entry name" value="Glutamine Phosphoribosylpyrophosphate, subunit 1, domain 1"/>
    <property type="match status" value="1"/>
</dbReference>
<gene>
    <name evidence="4" type="ORF">QBZ16_003178</name>
</gene>
<evidence type="ECO:0000256" key="3">
    <source>
        <dbReference type="ARBA" id="ARBA00022942"/>
    </source>
</evidence>
<keyword evidence="3" id="KW-0647">Proteasome</keyword>
<dbReference type="Pfam" id="PF00227">
    <property type="entry name" value="Proteasome"/>
    <property type="match status" value="1"/>
</dbReference>
<keyword evidence="2" id="KW-0963">Cytoplasm</keyword>
<accession>A0AAD9IHG9</accession>
<organism evidence="4 5">
    <name type="scientific">Prototheca wickerhamii</name>
    <dbReference type="NCBI Taxonomy" id="3111"/>
    <lineage>
        <taxon>Eukaryota</taxon>
        <taxon>Viridiplantae</taxon>
        <taxon>Chlorophyta</taxon>
        <taxon>core chlorophytes</taxon>
        <taxon>Trebouxiophyceae</taxon>
        <taxon>Chlorellales</taxon>
        <taxon>Chlorellaceae</taxon>
        <taxon>Prototheca</taxon>
    </lineage>
</organism>
<dbReference type="InterPro" id="IPR001353">
    <property type="entry name" value="Proteasome_sua/b"/>
</dbReference>
<dbReference type="InterPro" id="IPR023333">
    <property type="entry name" value="Proteasome_suB-type"/>
</dbReference>